<dbReference type="RefSeq" id="WP_168443522.1">
    <property type="nucleotide sequence ID" value="NZ_JAAXOO010000008.1"/>
</dbReference>
<name>A0A846XMZ6_9NOCA</name>
<keyword evidence="3" id="KW-0963">Cytoplasm</keyword>
<evidence type="ECO:0000313" key="6">
    <source>
        <dbReference type="Proteomes" id="UP000565715"/>
    </source>
</evidence>
<evidence type="ECO:0000313" key="5">
    <source>
        <dbReference type="EMBL" id="NKY36957.1"/>
    </source>
</evidence>
<keyword evidence="6" id="KW-1185">Reference proteome</keyword>
<evidence type="ECO:0000256" key="1">
    <source>
        <dbReference type="ARBA" id="ARBA00004496"/>
    </source>
</evidence>
<evidence type="ECO:0000256" key="4">
    <source>
        <dbReference type="ARBA" id="ARBA00023186"/>
    </source>
</evidence>
<evidence type="ECO:0008006" key="7">
    <source>
        <dbReference type="Google" id="ProtNLM"/>
    </source>
</evidence>
<gene>
    <name evidence="5" type="ORF">HGA13_28390</name>
</gene>
<keyword evidence="4" id="KW-0143">Chaperone</keyword>
<proteinExistence type="inferred from homology"/>
<evidence type="ECO:0000256" key="2">
    <source>
        <dbReference type="ARBA" id="ARBA00006411"/>
    </source>
</evidence>
<accession>A0A846XMZ6</accession>
<comment type="caution">
    <text evidence="5">The sequence shown here is derived from an EMBL/GenBank/DDBJ whole genome shotgun (WGS) entry which is preliminary data.</text>
</comment>
<dbReference type="InterPro" id="IPR025734">
    <property type="entry name" value="EspG"/>
</dbReference>
<sequence>MTGTPSCPHDIFARAPVAARRWLFTDIEFKVLCDDFRRGKLPKPFTFTSRIRSADAYAAAREHARRALEARADPAFAEMAGAIARPDVIVVARGWDERAPHVPHACTYVHAVRQSSRGYVLRQRIGETTEHSRGFDVIECPVAELAAAVAGLLPAAGAGTRPGFTLGPGSEPGIGTTVADSRAFFDTPATGTGYLRVLQSRLHFRLPGIAQTSALWRDLPGDGRYLIRSEGAQPTVTGLDYRQLTGWIDGWIGDIVHRLDSGE</sequence>
<comment type="subcellular location">
    <subcellularLocation>
        <location evidence="1">Cytoplasm</location>
    </subcellularLocation>
</comment>
<organism evidence="5 6">
    <name type="scientific">Nocardia speluncae</name>
    <dbReference type="NCBI Taxonomy" id="419477"/>
    <lineage>
        <taxon>Bacteria</taxon>
        <taxon>Bacillati</taxon>
        <taxon>Actinomycetota</taxon>
        <taxon>Actinomycetes</taxon>
        <taxon>Mycobacteriales</taxon>
        <taxon>Nocardiaceae</taxon>
        <taxon>Nocardia</taxon>
    </lineage>
</organism>
<dbReference type="AlphaFoldDB" id="A0A846XMZ6"/>
<reference evidence="5 6" key="1">
    <citation type="submission" date="2020-04" db="EMBL/GenBank/DDBJ databases">
        <title>MicrobeNet Type strains.</title>
        <authorList>
            <person name="Nicholson A.C."/>
        </authorList>
    </citation>
    <scope>NUCLEOTIDE SEQUENCE [LARGE SCALE GENOMIC DNA]</scope>
    <source>
        <strain evidence="5 6">DSM 45078</strain>
    </source>
</reference>
<dbReference type="EMBL" id="JAAXOO010000008">
    <property type="protein sequence ID" value="NKY36957.1"/>
    <property type="molecule type" value="Genomic_DNA"/>
</dbReference>
<comment type="similarity">
    <text evidence="2">Belongs to the EspG family.</text>
</comment>
<protein>
    <recommendedName>
        <fullName evidence="7">ESAT-6 protein secretion system EspG family protein</fullName>
    </recommendedName>
</protein>
<dbReference type="Proteomes" id="UP000565715">
    <property type="component" value="Unassembled WGS sequence"/>
</dbReference>
<evidence type="ECO:0000256" key="3">
    <source>
        <dbReference type="ARBA" id="ARBA00022490"/>
    </source>
</evidence>
<dbReference type="Pfam" id="PF14011">
    <property type="entry name" value="ESX-1_EspG"/>
    <property type="match status" value="1"/>
</dbReference>